<keyword evidence="2 5" id="KW-0812">Transmembrane</keyword>
<evidence type="ECO:0000313" key="7">
    <source>
        <dbReference type="Proteomes" id="UP000887540"/>
    </source>
</evidence>
<evidence type="ECO:0000256" key="4">
    <source>
        <dbReference type="ARBA" id="ARBA00023136"/>
    </source>
</evidence>
<feature type="transmembrane region" description="Helical" evidence="5">
    <location>
        <begin position="46"/>
        <end position="70"/>
    </location>
</feature>
<evidence type="ECO:0000313" key="8">
    <source>
        <dbReference type="WBParaSite" id="ACRNAN_scaffold14668.g14821.t1"/>
    </source>
</evidence>
<feature type="transmembrane region" description="Helical" evidence="5">
    <location>
        <begin position="7"/>
        <end position="26"/>
    </location>
</feature>
<dbReference type="Proteomes" id="UP000887540">
    <property type="component" value="Unplaced"/>
</dbReference>
<keyword evidence="7" id="KW-1185">Reference proteome</keyword>
<organism evidence="7 8">
    <name type="scientific">Acrobeloides nanus</name>
    <dbReference type="NCBI Taxonomy" id="290746"/>
    <lineage>
        <taxon>Eukaryota</taxon>
        <taxon>Metazoa</taxon>
        <taxon>Ecdysozoa</taxon>
        <taxon>Nematoda</taxon>
        <taxon>Chromadorea</taxon>
        <taxon>Rhabditida</taxon>
        <taxon>Tylenchina</taxon>
        <taxon>Cephalobomorpha</taxon>
        <taxon>Cephaloboidea</taxon>
        <taxon>Cephalobidae</taxon>
        <taxon>Acrobeloides</taxon>
    </lineage>
</organism>
<evidence type="ECO:0000256" key="2">
    <source>
        <dbReference type="ARBA" id="ARBA00022692"/>
    </source>
</evidence>
<dbReference type="InterPro" id="IPR019426">
    <property type="entry name" value="7TM_GPCR_serpentine_rcpt_Srv"/>
</dbReference>
<comment type="subcellular location">
    <subcellularLocation>
        <location evidence="1">Membrane</location>
    </subcellularLocation>
</comment>
<evidence type="ECO:0000256" key="1">
    <source>
        <dbReference type="ARBA" id="ARBA00004370"/>
    </source>
</evidence>
<keyword evidence="4 5" id="KW-0472">Membrane</keyword>
<feature type="domain" description="G-protein coupled receptors family 1 profile" evidence="6">
    <location>
        <begin position="27"/>
        <end position="129"/>
    </location>
</feature>
<feature type="transmembrane region" description="Helical" evidence="5">
    <location>
        <begin position="90"/>
        <end position="111"/>
    </location>
</feature>
<sequence>MLIHTICNLVIDLISIISVPLYVLFLGTQLKTILYSATKDTLTPGFTITLLFIGTYDIYYTLVDLSFVELPQWGVAKEWYMQDNQIKGKFVMVSKVMSSPLHVVITLVLAINRYTAVKFPVQYRYVNLL</sequence>
<accession>A0A914CWU2</accession>
<evidence type="ECO:0000256" key="5">
    <source>
        <dbReference type="SAM" id="Phobius"/>
    </source>
</evidence>
<dbReference type="InterPro" id="IPR017452">
    <property type="entry name" value="GPCR_Rhodpsn_7TM"/>
</dbReference>
<dbReference type="GO" id="GO:0016020">
    <property type="term" value="C:membrane"/>
    <property type="evidence" value="ECO:0007669"/>
    <property type="project" value="UniProtKB-SubCell"/>
</dbReference>
<dbReference type="Pfam" id="PF10323">
    <property type="entry name" value="7TM_GPCR_Srv"/>
    <property type="match status" value="1"/>
</dbReference>
<evidence type="ECO:0000259" key="6">
    <source>
        <dbReference type="PROSITE" id="PS50262"/>
    </source>
</evidence>
<reference evidence="8" key="1">
    <citation type="submission" date="2022-11" db="UniProtKB">
        <authorList>
            <consortium name="WormBaseParasite"/>
        </authorList>
    </citation>
    <scope>IDENTIFICATION</scope>
</reference>
<dbReference type="PROSITE" id="PS50262">
    <property type="entry name" value="G_PROTEIN_RECEP_F1_2"/>
    <property type="match status" value="1"/>
</dbReference>
<protein>
    <submittedName>
        <fullName evidence="8">G-protein coupled receptors family 1 profile domain-containing protein</fullName>
    </submittedName>
</protein>
<dbReference type="WBParaSite" id="ACRNAN_scaffold14668.g14821.t1">
    <property type="protein sequence ID" value="ACRNAN_scaffold14668.g14821.t1"/>
    <property type="gene ID" value="ACRNAN_scaffold14668.g14821"/>
</dbReference>
<name>A0A914CWU2_9BILA</name>
<keyword evidence="3 5" id="KW-1133">Transmembrane helix</keyword>
<evidence type="ECO:0000256" key="3">
    <source>
        <dbReference type="ARBA" id="ARBA00022989"/>
    </source>
</evidence>
<dbReference type="AlphaFoldDB" id="A0A914CWU2"/>
<proteinExistence type="predicted"/>